<evidence type="ECO:0000313" key="6">
    <source>
        <dbReference type="EMBL" id="CAJ0968814.1"/>
    </source>
</evidence>
<accession>A0ABN9MTF3</accession>
<dbReference type="Gene3D" id="3.30.420.10">
    <property type="entry name" value="Ribonuclease H-like superfamily/Ribonuclease H"/>
    <property type="match status" value="1"/>
</dbReference>
<dbReference type="Proteomes" id="UP001176940">
    <property type="component" value="Unassembled WGS sequence"/>
</dbReference>
<comment type="pathway">
    <text evidence="4">Pyrimidine metabolism; UMP biosynthesis via salvage pathway; uracil from uridine (phosphorylase route): step 1/1.</text>
</comment>
<dbReference type="InterPro" id="IPR000845">
    <property type="entry name" value="Nucleoside_phosphorylase_d"/>
</dbReference>
<protein>
    <recommendedName>
        <fullName evidence="4">Uridine phosphorylase</fullName>
        <ecNumber evidence="4">2.4.2.3</ecNumber>
    </recommendedName>
</protein>
<dbReference type="InterPro" id="IPR010059">
    <property type="entry name" value="Uridine_phosphorylase_euk"/>
</dbReference>
<evidence type="ECO:0000313" key="7">
    <source>
        <dbReference type="Proteomes" id="UP001176940"/>
    </source>
</evidence>
<comment type="caution">
    <text evidence="6">The sequence shown here is derived from an EMBL/GenBank/DDBJ whole genome shotgun (WGS) entry which is preliminary data.</text>
</comment>
<gene>
    <name evidence="6" type="ORF">RIMI_LOCUS23442531</name>
</gene>
<keyword evidence="3 4" id="KW-0808">Transferase</keyword>
<dbReference type="PROSITE" id="PS01232">
    <property type="entry name" value="PNP_UDP_1"/>
    <property type="match status" value="1"/>
</dbReference>
<dbReference type="EC" id="2.4.2.3" evidence="4"/>
<evidence type="ECO:0000256" key="2">
    <source>
        <dbReference type="ARBA" id="ARBA00022676"/>
    </source>
</evidence>
<dbReference type="PANTHER" id="PTHR43691:SF10">
    <property type="entry name" value="URIDINE PHOSPHORYLASE 1"/>
    <property type="match status" value="1"/>
</dbReference>
<organism evidence="6 7">
    <name type="scientific">Ranitomeya imitator</name>
    <name type="common">mimic poison frog</name>
    <dbReference type="NCBI Taxonomy" id="111125"/>
    <lineage>
        <taxon>Eukaryota</taxon>
        <taxon>Metazoa</taxon>
        <taxon>Chordata</taxon>
        <taxon>Craniata</taxon>
        <taxon>Vertebrata</taxon>
        <taxon>Euteleostomi</taxon>
        <taxon>Amphibia</taxon>
        <taxon>Batrachia</taxon>
        <taxon>Anura</taxon>
        <taxon>Neobatrachia</taxon>
        <taxon>Hyloidea</taxon>
        <taxon>Dendrobatidae</taxon>
        <taxon>Dendrobatinae</taxon>
        <taxon>Ranitomeya</taxon>
    </lineage>
</organism>
<proteinExistence type="inferred from homology"/>
<dbReference type="NCBIfam" id="TIGR01719">
    <property type="entry name" value="euk_UDPppase"/>
    <property type="match status" value="1"/>
</dbReference>
<sequence>MGYKCRIPCVKPLMTNRKRQKCLTWAKEKKNWTVAQWSKVLFSDESKFCISFGNEGPRVWRKSGEAHNPSCLREEGHIHLSNPHLAKMKEDILYHFDLGTNTHDFPALFGDVKFVCVGGSPWRMKAFAQYITGELKLGNPEEEIANICAGTDRYAMYKVGPVLAISHGMGIPSISIMLHELIKLLYHSKCTDVTVIRIGTSGGIGIDPGSVVITSQSVNPCFKPEFEQIVLGKTVIRSTQLNNELAQELAQCSKEINEFNTVIGSTMCTLDFYEGQARLDGAICSYTEEEKMQYLKAAYEAGIRNIEMESSVFAAMCNVSGLRAAVVCVTLLNRLDGDQISSSHDVLVEYQQRPQKLVGYFIKNRMSQNLNKTESIQIWCLCTRTELENHIASAIWGKINGVIQKYNSSCKKTSPHTDTLA</sequence>
<evidence type="ECO:0000256" key="3">
    <source>
        <dbReference type="ARBA" id="ARBA00022679"/>
    </source>
</evidence>
<dbReference type="PANTHER" id="PTHR43691">
    <property type="entry name" value="URIDINE PHOSPHORYLASE"/>
    <property type="match status" value="1"/>
</dbReference>
<dbReference type="InterPro" id="IPR018016">
    <property type="entry name" value="Nucleoside_phosphorylase_CS"/>
</dbReference>
<comment type="similarity">
    <text evidence="1 4">Belongs to the PNP/UDP phosphorylase family.</text>
</comment>
<keyword evidence="2 4" id="KW-0328">Glycosyltransferase</keyword>
<dbReference type="EMBL" id="CAUEEQ010079691">
    <property type="protein sequence ID" value="CAJ0968814.1"/>
    <property type="molecule type" value="Genomic_DNA"/>
</dbReference>
<name>A0ABN9MTF3_9NEOB</name>
<comment type="function">
    <text evidence="4">Catalyzes the reversible phosphorylytic cleavage of uridine to uracil and ribose-1-phosphate which can then be utilized as carbon and energy sources or in the rescue of pyrimidine bases for nucleotide synthesis. Shows broad substrate specificity and can also accept deoxyuridine and other analogous compounds.</text>
</comment>
<feature type="domain" description="Nucleoside phosphorylase" evidence="5">
    <location>
        <begin position="113"/>
        <end position="362"/>
    </location>
</feature>
<evidence type="ECO:0000256" key="1">
    <source>
        <dbReference type="ARBA" id="ARBA00010456"/>
    </source>
</evidence>
<dbReference type="InterPro" id="IPR035994">
    <property type="entry name" value="Nucleoside_phosphorylase_sf"/>
</dbReference>
<evidence type="ECO:0000256" key="4">
    <source>
        <dbReference type="RuleBase" id="RU361131"/>
    </source>
</evidence>
<keyword evidence="7" id="KW-1185">Reference proteome</keyword>
<dbReference type="Gene3D" id="3.40.50.1580">
    <property type="entry name" value="Nucleoside phosphorylase domain"/>
    <property type="match status" value="1"/>
</dbReference>
<dbReference type="InterPro" id="IPR036397">
    <property type="entry name" value="RNaseH_sf"/>
</dbReference>
<evidence type="ECO:0000259" key="5">
    <source>
        <dbReference type="Pfam" id="PF01048"/>
    </source>
</evidence>
<dbReference type="CDD" id="cd17763">
    <property type="entry name" value="UP_hUPP-like"/>
    <property type="match status" value="1"/>
</dbReference>
<comment type="catalytic activity">
    <reaction evidence="4">
        <text>uridine + phosphate = alpha-D-ribose 1-phosphate + uracil</text>
        <dbReference type="Rhea" id="RHEA:24388"/>
        <dbReference type="ChEBI" id="CHEBI:16704"/>
        <dbReference type="ChEBI" id="CHEBI:17568"/>
        <dbReference type="ChEBI" id="CHEBI:43474"/>
        <dbReference type="ChEBI" id="CHEBI:57720"/>
        <dbReference type="EC" id="2.4.2.3"/>
    </reaction>
</comment>
<reference evidence="6" key="1">
    <citation type="submission" date="2023-07" db="EMBL/GenBank/DDBJ databases">
        <authorList>
            <person name="Stuckert A."/>
        </authorList>
    </citation>
    <scope>NUCLEOTIDE SEQUENCE</scope>
</reference>
<dbReference type="SUPFAM" id="SSF53167">
    <property type="entry name" value="Purine and uridine phosphorylases"/>
    <property type="match status" value="1"/>
</dbReference>
<dbReference type="Pfam" id="PF01048">
    <property type="entry name" value="PNP_UDP_1"/>
    <property type="match status" value="1"/>
</dbReference>